<dbReference type="InterPro" id="IPR000639">
    <property type="entry name" value="Epox_hydrolase-like"/>
</dbReference>
<accession>A0A1I7N5U7</accession>
<dbReference type="PANTHER" id="PTHR42977">
    <property type="entry name" value="HYDROLASE-RELATED"/>
    <property type="match status" value="1"/>
</dbReference>
<protein>
    <submittedName>
        <fullName evidence="2">Pimeloyl-ACP methyl ester carboxylesterase</fullName>
    </submittedName>
</protein>
<sequence>MADRLDRSQKLLSAMPLLDRVLTMLKRSFVATAVTFILAGDGTQAQPLSLSSTSATTTYQTLAVDGVKIFYREAGPRHAPTLLLLHGFPSSSRMFDTLIPLLADRYHLVAPDYPGFGQSDAPPASAFAYTFDHEARVIEDFIEALGLKKYVLFMQDYGGPVGFRLAVSHPERIQAMIVQNAVAHEVGLGPIWEAREAYWKNRAALEADFISSFTSLDACKQRHVGTSPRIERYNPDIWAEEFAALSRPGQSKIQADLFYDYRNNVASYPRWQAWLRQYKPPMLVVWGKYDPSFAVAGATAYAQDVPDAEVHILDAGHFALDEAVDQIAALMRTFLAKQKLNAS</sequence>
<evidence type="ECO:0000259" key="1">
    <source>
        <dbReference type="Pfam" id="PF00561"/>
    </source>
</evidence>
<dbReference type="InterPro" id="IPR000073">
    <property type="entry name" value="AB_hydrolase_1"/>
</dbReference>
<evidence type="ECO:0000313" key="2">
    <source>
        <dbReference type="EMBL" id="SFV30032.1"/>
    </source>
</evidence>
<dbReference type="InterPro" id="IPR029058">
    <property type="entry name" value="AB_hydrolase_fold"/>
</dbReference>
<dbReference type="PANTHER" id="PTHR42977:SF1">
    <property type="entry name" value="BLR6576 PROTEIN"/>
    <property type="match status" value="1"/>
</dbReference>
<dbReference type="Proteomes" id="UP000199423">
    <property type="component" value="Unassembled WGS sequence"/>
</dbReference>
<dbReference type="PRINTS" id="PR00111">
    <property type="entry name" value="ABHYDROLASE"/>
</dbReference>
<dbReference type="InterPro" id="IPR051340">
    <property type="entry name" value="Haloalkane_dehalogenase"/>
</dbReference>
<reference evidence="3" key="1">
    <citation type="submission" date="2016-10" db="EMBL/GenBank/DDBJ databases">
        <authorList>
            <person name="Varghese N."/>
            <person name="Submissions S."/>
        </authorList>
    </citation>
    <scope>NUCLEOTIDE SEQUENCE [LARGE SCALE GENOMIC DNA]</scope>
    <source>
        <strain evidence="3">DSM 1565</strain>
    </source>
</reference>
<dbReference type="EMBL" id="FPCH01000001">
    <property type="protein sequence ID" value="SFV30032.1"/>
    <property type="molecule type" value="Genomic_DNA"/>
</dbReference>
<name>A0A1I7N5U7_9HYPH</name>
<dbReference type="GO" id="GO:0004301">
    <property type="term" value="F:epoxide hydrolase activity"/>
    <property type="evidence" value="ECO:0007669"/>
    <property type="project" value="TreeGrafter"/>
</dbReference>
<dbReference type="Pfam" id="PF00561">
    <property type="entry name" value="Abhydrolase_1"/>
    <property type="match status" value="1"/>
</dbReference>
<dbReference type="STRING" id="51670.SAMN04488557_1393"/>
<proteinExistence type="predicted"/>
<dbReference type="Gene3D" id="3.40.50.1820">
    <property type="entry name" value="alpha/beta hydrolase"/>
    <property type="match status" value="1"/>
</dbReference>
<dbReference type="PRINTS" id="PR00412">
    <property type="entry name" value="EPOXHYDRLASE"/>
</dbReference>
<keyword evidence="3" id="KW-1185">Reference proteome</keyword>
<gene>
    <name evidence="2" type="ORF">SAMN04488557_1393</name>
</gene>
<organism evidence="2 3">
    <name type="scientific">Hyphomicrobium facile</name>
    <dbReference type="NCBI Taxonomy" id="51670"/>
    <lineage>
        <taxon>Bacteria</taxon>
        <taxon>Pseudomonadati</taxon>
        <taxon>Pseudomonadota</taxon>
        <taxon>Alphaproteobacteria</taxon>
        <taxon>Hyphomicrobiales</taxon>
        <taxon>Hyphomicrobiaceae</taxon>
        <taxon>Hyphomicrobium</taxon>
    </lineage>
</organism>
<dbReference type="AlphaFoldDB" id="A0A1I7N5U7"/>
<feature type="domain" description="AB hydrolase-1" evidence="1">
    <location>
        <begin position="80"/>
        <end position="322"/>
    </location>
</feature>
<dbReference type="SUPFAM" id="SSF53474">
    <property type="entry name" value="alpha/beta-Hydrolases"/>
    <property type="match status" value="1"/>
</dbReference>
<evidence type="ECO:0000313" key="3">
    <source>
        <dbReference type="Proteomes" id="UP000199423"/>
    </source>
</evidence>